<accession>A0AAX4JFP2</accession>
<keyword evidence="3 8" id="KW-0812">Transmembrane</keyword>
<dbReference type="InterPro" id="IPR017871">
    <property type="entry name" value="ABC_transporter-like_CS"/>
</dbReference>
<evidence type="ECO:0000256" key="6">
    <source>
        <dbReference type="ARBA" id="ARBA00022989"/>
    </source>
</evidence>
<keyword evidence="4" id="KW-0547">Nucleotide-binding</keyword>
<evidence type="ECO:0000313" key="10">
    <source>
        <dbReference type="EMBL" id="WUR04741.1"/>
    </source>
</evidence>
<dbReference type="EMBL" id="CP142735">
    <property type="protein sequence ID" value="WUR04741.1"/>
    <property type="molecule type" value="Genomic_DNA"/>
</dbReference>
<keyword evidence="7 8" id="KW-0472">Membrane</keyword>
<dbReference type="GO" id="GO:0016887">
    <property type="term" value="F:ATP hydrolysis activity"/>
    <property type="evidence" value="ECO:0007669"/>
    <property type="project" value="InterPro"/>
</dbReference>
<dbReference type="PANTHER" id="PTHR48041:SF91">
    <property type="entry name" value="ABC TRANSPORTER G FAMILY MEMBER 28"/>
    <property type="match status" value="1"/>
</dbReference>
<dbReference type="InterPro" id="IPR050352">
    <property type="entry name" value="ABCG_transporters"/>
</dbReference>
<feature type="transmembrane region" description="Helical" evidence="8">
    <location>
        <begin position="332"/>
        <end position="356"/>
    </location>
</feature>
<gene>
    <name evidence="10" type="ORF">VNE69_10092</name>
</gene>
<keyword evidence="11" id="KW-1185">Reference proteome</keyword>
<sequence length="619" mass="72573">MERETKTLEFENLYYDVPNVDPNIHGPYAEILKSLSGKIESGKLTAVLGSSGCGKTHFLRMLVGDISGKSKTFGRILYNGEERNPEGWKMKFSYVPQDDIFYPDLSIYDHMKYYMSLGEAKYREFDERKADKILDGCAILHKKNSLVGSLSGGERKRALIAISMINDPEILILDEPTTGLDSNTALEIIYTLKKYAQDYNCMVISTIHQPGAGLFSYFDDLIVLVKLGVFYIGPYKQLESFLVENGISTESELSLPEFLFVIISDHSLLPEAKKYKPNVKKIIEKNKQSCRNENTAEICNNYKTLTFKPKLYDSWKVMKHSFETTYNKNKSYFGLVLMIFWTILLILLEPILHFFISLSYNCLELNEELKQCSYDQIFSFSFGIVSHLYKFSHIIWVFYSCTNVWNYNEYFAPEYLNDKYTYGTYFMAMLYYSLIRTFMFFFPKFFCFLLFYRNFLFHPLVFLVFTVSTIINIFLYTCMSIIIEYNSVFWYIYIVLMNISQFDCVENELYYDDPIAYLSSIFPIFNFRLFLRMRCFGLLEKFKNRSAISEFLSKTFVEKIIRYSYEEGAENTIIYNTFGKWADFITIFTMFGSCLLLVGVVTVLFKINRIPNMRFKLSK</sequence>
<evidence type="ECO:0000259" key="9">
    <source>
        <dbReference type="PROSITE" id="PS50893"/>
    </source>
</evidence>
<dbReference type="Pfam" id="PF00005">
    <property type="entry name" value="ABC_tran"/>
    <property type="match status" value="1"/>
</dbReference>
<organism evidence="10 11">
    <name type="scientific">Vairimorpha necatrix</name>
    <dbReference type="NCBI Taxonomy" id="6039"/>
    <lineage>
        <taxon>Eukaryota</taxon>
        <taxon>Fungi</taxon>
        <taxon>Fungi incertae sedis</taxon>
        <taxon>Microsporidia</taxon>
        <taxon>Nosematidae</taxon>
        <taxon>Vairimorpha</taxon>
    </lineage>
</organism>
<keyword evidence="2" id="KW-0813">Transport</keyword>
<feature type="transmembrane region" description="Helical" evidence="8">
    <location>
        <begin position="377"/>
        <end position="399"/>
    </location>
</feature>
<feature type="transmembrane region" description="Helical" evidence="8">
    <location>
        <begin position="459"/>
        <end position="482"/>
    </location>
</feature>
<dbReference type="InterPro" id="IPR003439">
    <property type="entry name" value="ABC_transporter-like_ATP-bd"/>
</dbReference>
<feature type="transmembrane region" description="Helical" evidence="8">
    <location>
        <begin position="584"/>
        <end position="605"/>
    </location>
</feature>
<dbReference type="Proteomes" id="UP001334084">
    <property type="component" value="Chromosome 10"/>
</dbReference>
<comment type="subcellular location">
    <subcellularLocation>
        <location evidence="1">Membrane</location>
        <topology evidence="1">Multi-pass membrane protein</topology>
    </subcellularLocation>
</comment>
<reference evidence="10" key="1">
    <citation type="journal article" date="2024" name="BMC Genomics">
        <title>Functional annotation of a divergent genome using sequence and structure-based similarity.</title>
        <authorList>
            <person name="Svedberg D."/>
            <person name="Winiger R.R."/>
            <person name="Berg A."/>
            <person name="Sharma H."/>
            <person name="Tellgren-Roth C."/>
            <person name="Debrunner-Vossbrinck B.A."/>
            <person name="Vossbrinck C.R."/>
            <person name="Barandun J."/>
        </authorList>
    </citation>
    <scope>NUCLEOTIDE SEQUENCE</scope>
    <source>
        <strain evidence="10">Illinois isolate</strain>
    </source>
</reference>
<evidence type="ECO:0000256" key="1">
    <source>
        <dbReference type="ARBA" id="ARBA00004141"/>
    </source>
</evidence>
<keyword evidence="6 8" id="KW-1133">Transmembrane helix</keyword>
<dbReference type="RefSeq" id="XP_065330886.1">
    <property type="nucleotide sequence ID" value="XM_065474814.1"/>
</dbReference>
<protein>
    <submittedName>
        <fullName evidence="10">ABC transporter</fullName>
    </submittedName>
</protein>
<dbReference type="InterPro" id="IPR027417">
    <property type="entry name" value="P-loop_NTPase"/>
</dbReference>
<name>A0AAX4JFP2_9MICR</name>
<dbReference type="KEGG" id="vnx:VNE69_10092"/>
<dbReference type="Gene3D" id="3.40.50.300">
    <property type="entry name" value="P-loop containing nucleotide triphosphate hydrolases"/>
    <property type="match status" value="1"/>
</dbReference>
<evidence type="ECO:0000256" key="7">
    <source>
        <dbReference type="ARBA" id="ARBA00023136"/>
    </source>
</evidence>
<evidence type="ECO:0000256" key="2">
    <source>
        <dbReference type="ARBA" id="ARBA00022448"/>
    </source>
</evidence>
<feature type="transmembrane region" description="Helical" evidence="8">
    <location>
        <begin position="488"/>
        <end position="505"/>
    </location>
</feature>
<dbReference type="GO" id="GO:0042626">
    <property type="term" value="F:ATPase-coupled transmembrane transporter activity"/>
    <property type="evidence" value="ECO:0007669"/>
    <property type="project" value="TreeGrafter"/>
</dbReference>
<feature type="domain" description="ABC transporter" evidence="9">
    <location>
        <begin position="8"/>
        <end position="251"/>
    </location>
</feature>
<evidence type="ECO:0000256" key="4">
    <source>
        <dbReference type="ARBA" id="ARBA00022741"/>
    </source>
</evidence>
<evidence type="ECO:0000256" key="5">
    <source>
        <dbReference type="ARBA" id="ARBA00022840"/>
    </source>
</evidence>
<dbReference type="InterPro" id="IPR003593">
    <property type="entry name" value="AAA+_ATPase"/>
</dbReference>
<dbReference type="GO" id="GO:0016020">
    <property type="term" value="C:membrane"/>
    <property type="evidence" value="ECO:0007669"/>
    <property type="project" value="UniProtKB-SubCell"/>
</dbReference>
<evidence type="ECO:0000256" key="3">
    <source>
        <dbReference type="ARBA" id="ARBA00022692"/>
    </source>
</evidence>
<evidence type="ECO:0000256" key="8">
    <source>
        <dbReference type="SAM" id="Phobius"/>
    </source>
</evidence>
<dbReference type="GeneID" id="90542574"/>
<dbReference type="AlphaFoldDB" id="A0AAX4JFP2"/>
<dbReference type="GO" id="GO:0005524">
    <property type="term" value="F:ATP binding"/>
    <property type="evidence" value="ECO:0007669"/>
    <property type="project" value="UniProtKB-KW"/>
</dbReference>
<dbReference type="PANTHER" id="PTHR48041">
    <property type="entry name" value="ABC TRANSPORTER G FAMILY MEMBER 28"/>
    <property type="match status" value="1"/>
</dbReference>
<dbReference type="PROSITE" id="PS50893">
    <property type="entry name" value="ABC_TRANSPORTER_2"/>
    <property type="match status" value="1"/>
</dbReference>
<evidence type="ECO:0000313" key="11">
    <source>
        <dbReference type="Proteomes" id="UP001334084"/>
    </source>
</evidence>
<dbReference type="SUPFAM" id="SSF52540">
    <property type="entry name" value="P-loop containing nucleoside triphosphate hydrolases"/>
    <property type="match status" value="1"/>
</dbReference>
<proteinExistence type="predicted"/>
<dbReference type="PROSITE" id="PS00211">
    <property type="entry name" value="ABC_TRANSPORTER_1"/>
    <property type="match status" value="1"/>
</dbReference>
<keyword evidence="5" id="KW-0067">ATP-binding</keyword>
<feature type="transmembrane region" description="Helical" evidence="8">
    <location>
        <begin position="429"/>
        <end position="452"/>
    </location>
</feature>
<dbReference type="SMART" id="SM00382">
    <property type="entry name" value="AAA"/>
    <property type="match status" value="1"/>
</dbReference>